<reference evidence="4" key="1">
    <citation type="submission" date="2019-04" db="EMBL/GenBank/DDBJ databases">
        <title>Evolution of Biomass-Degrading Anaerobic Consortia Revealed by Metagenomics.</title>
        <authorList>
            <person name="Peng X."/>
        </authorList>
    </citation>
    <scope>NUCLEOTIDE SEQUENCE</scope>
    <source>
        <strain evidence="4">SIG141</strain>
    </source>
</reference>
<feature type="region of interest" description="Disordered" evidence="1">
    <location>
        <begin position="325"/>
        <end position="346"/>
    </location>
</feature>
<sequence>MNIVRKSYWLGALLAATCVFSACTSNDDANEENTVSSNYIVVSSKVSMSGNSQAATVEVTSNCHWKVTYDKGSWTDLLVTPTEGTGNTVLTIESSVNNTESDRVVVLNFSADDGSLPRACTVTQSAGDFQAELSFENLEGEKFTSSYEETTKSITIKSNTTWEADVIFETEEEDRNPWCYLADEKGSGNGHFTIVVTDNQTSSKRSAVILVATSNKSGQQQYTSMIVEQNAAPLPTATIEGTVGEDGVTISINGKVSSGSKYNLTDYGYCISRDPKPREKISMLSGASVTENTFSTTTKQEDGYTYYICAYSTTVVGTTYSEDYPVTLPGATPGNDDNSSPSLTRR</sequence>
<feature type="signal peptide" evidence="2">
    <location>
        <begin position="1"/>
        <end position="21"/>
    </location>
</feature>
<comment type="caution">
    <text evidence="4">The sequence shown here is derived from an EMBL/GenBank/DDBJ whole genome shotgun (WGS) entry which is preliminary data.</text>
</comment>
<dbReference type="PROSITE" id="PS51257">
    <property type="entry name" value="PROKAR_LIPOPROTEIN"/>
    <property type="match status" value="1"/>
</dbReference>
<feature type="domain" description="BACON" evidence="3">
    <location>
        <begin position="171"/>
        <end position="229"/>
    </location>
</feature>
<feature type="domain" description="BACON" evidence="3">
    <location>
        <begin position="71"/>
        <end position="124"/>
    </location>
</feature>
<accession>A0A928GHW6</accession>
<evidence type="ECO:0000313" key="5">
    <source>
        <dbReference type="Proteomes" id="UP000763088"/>
    </source>
</evidence>
<proteinExistence type="predicted"/>
<organism evidence="4 5">
    <name type="scientific">Xylanibacter ruminicola</name>
    <name type="common">Prevotella ruminicola</name>
    <dbReference type="NCBI Taxonomy" id="839"/>
    <lineage>
        <taxon>Bacteria</taxon>
        <taxon>Pseudomonadati</taxon>
        <taxon>Bacteroidota</taxon>
        <taxon>Bacteroidia</taxon>
        <taxon>Bacteroidales</taxon>
        <taxon>Prevotellaceae</taxon>
        <taxon>Xylanibacter</taxon>
    </lineage>
</organism>
<dbReference type="Pfam" id="PF13004">
    <property type="entry name" value="BACON"/>
    <property type="match status" value="2"/>
</dbReference>
<protein>
    <recommendedName>
        <fullName evidence="3">BACON domain-containing protein</fullName>
    </recommendedName>
</protein>
<dbReference type="Proteomes" id="UP000763088">
    <property type="component" value="Unassembled WGS sequence"/>
</dbReference>
<dbReference type="EMBL" id="SUYD01000002">
    <property type="protein sequence ID" value="MBE6265338.1"/>
    <property type="molecule type" value="Genomic_DNA"/>
</dbReference>
<evidence type="ECO:0000259" key="3">
    <source>
        <dbReference type="Pfam" id="PF13004"/>
    </source>
</evidence>
<gene>
    <name evidence="4" type="ORF">E7102_02525</name>
</gene>
<name>A0A928GHW6_XYLRU</name>
<evidence type="ECO:0000313" key="4">
    <source>
        <dbReference type="EMBL" id="MBE6265338.1"/>
    </source>
</evidence>
<dbReference type="InterPro" id="IPR013783">
    <property type="entry name" value="Ig-like_fold"/>
</dbReference>
<dbReference type="CDD" id="cd14948">
    <property type="entry name" value="BACON"/>
    <property type="match status" value="1"/>
</dbReference>
<dbReference type="InterPro" id="IPR024361">
    <property type="entry name" value="BACON"/>
</dbReference>
<keyword evidence="2" id="KW-0732">Signal</keyword>
<feature type="compositionally biased region" description="Polar residues" evidence="1">
    <location>
        <begin position="335"/>
        <end position="346"/>
    </location>
</feature>
<evidence type="ECO:0000256" key="1">
    <source>
        <dbReference type="SAM" id="MobiDB-lite"/>
    </source>
</evidence>
<dbReference type="Gene3D" id="2.60.40.10">
    <property type="entry name" value="Immunoglobulins"/>
    <property type="match status" value="2"/>
</dbReference>
<evidence type="ECO:0000256" key="2">
    <source>
        <dbReference type="SAM" id="SignalP"/>
    </source>
</evidence>
<feature type="chain" id="PRO_5036920165" description="BACON domain-containing protein" evidence="2">
    <location>
        <begin position="22"/>
        <end position="346"/>
    </location>
</feature>
<dbReference type="AlphaFoldDB" id="A0A928GHW6"/>